<accession>A0A1J4V5U5</accession>
<keyword evidence="1" id="KW-1133">Transmembrane helix</keyword>
<dbReference type="Proteomes" id="UP000185769">
    <property type="component" value="Unassembled WGS sequence"/>
</dbReference>
<name>A0A1J4V5U5_9BACT</name>
<organism evidence="2 3">
    <name type="scientific">Candidatus Nomurabacteria bacterium CG1_02_31_12</name>
    <dbReference type="NCBI Taxonomy" id="1805280"/>
    <lineage>
        <taxon>Bacteria</taxon>
        <taxon>Candidatus Nomuraibacteriota</taxon>
    </lineage>
</organism>
<protein>
    <recommendedName>
        <fullName evidence="4">General secretion pathway GspH domain-containing protein</fullName>
    </recommendedName>
</protein>
<keyword evidence="1" id="KW-0472">Membrane</keyword>
<evidence type="ECO:0000313" key="2">
    <source>
        <dbReference type="EMBL" id="OIO29942.1"/>
    </source>
</evidence>
<dbReference type="Gene3D" id="3.30.700.10">
    <property type="entry name" value="Glycoprotein, Type 4 Pilin"/>
    <property type="match status" value="1"/>
</dbReference>
<evidence type="ECO:0000256" key="1">
    <source>
        <dbReference type="SAM" id="Phobius"/>
    </source>
</evidence>
<dbReference type="EMBL" id="MNVM01000007">
    <property type="protein sequence ID" value="OIO29942.1"/>
    <property type="molecule type" value="Genomic_DNA"/>
</dbReference>
<comment type="caution">
    <text evidence="2">The sequence shown here is derived from an EMBL/GenBank/DDBJ whole genome shotgun (WGS) entry which is preliminary data.</text>
</comment>
<feature type="transmembrane region" description="Helical" evidence="1">
    <location>
        <begin position="6"/>
        <end position="24"/>
    </location>
</feature>
<proteinExistence type="predicted"/>
<dbReference type="STRING" id="1805280.AUJ22_00445"/>
<gene>
    <name evidence="2" type="ORF">AUJ22_00445</name>
</gene>
<sequence>MALIEILLVIVIIGILSLIVFPQFSKIRENQILKNTVEDVVSTLHSTQSQSLASIDSSQYGVHFQSDKIIIFKGQIFSEGALGNKIINITSPISISNVTLGGVSSTLGDLYFERLSGMPSKIGTVTISTSSVSKIITISATGAVSVN</sequence>
<evidence type="ECO:0008006" key="4">
    <source>
        <dbReference type="Google" id="ProtNLM"/>
    </source>
</evidence>
<dbReference type="InterPro" id="IPR045584">
    <property type="entry name" value="Pilin-like"/>
</dbReference>
<keyword evidence="1" id="KW-0812">Transmembrane</keyword>
<dbReference type="SUPFAM" id="SSF54523">
    <property type="entry name" value="Pili subunits"/>
    <property type="match status" value="1"/>
</dbReference>
<dbReference type="AlphaFoldDB" id="A0A1J4V5U5"/>
<evidence type="ECO:0000313" key="3">
    <source>
        <dbReference type="Proteomes" id="UP000185769"/>
    </source>
</evidence>
<reference evidence="2 3" key="1">
    <citation type="journal article" date="2016" name="Environ. Microbiol.">
        <title>Genomic resolution of a cold subsurface aquifer community provides metabolic insights for novel microbes adapted to high CO concentrations.</title>
        <authorList>
            <person name="Probst A.J."/>
            <person name="Castelle C.J."/>
            <person name="Singh A."/>
            <person name="Brown C.T."/>
            <person name="Anantharaman K."/>
            <person name="Sharon I."/>
            <person name="Hug L.A."/>
            <person name="Burstein D."/>
            <person name="Emerson J.B."/>
            <person name="Thomas B.C."/>
            <person name="Banfield J.F."/>
        </authorList>
    </citation>
    <scope>NUCLEOTIDE SEQUENCE [LARGE SCALE GENOMIC DNA]</scope>
    <source>
        <strain evidence="2">CG1_02_31_12</strain>
    </source>
</reference>